<dbReference type="PROSITE" id="PS50113">
    <property type="entry name" value="PAC"/>
    <property type="match status" value="2"/>
</dbReference>
<comment type="caution">
    <text evidence="10">The sequence shown here is derived from an EMBL/GenBank/DDBJ whole genome shotgun (WGS) entry which is preliminary data.</text>
</comment>
<dbReference type="InterPro" id="IPR036890">
    <property type="entry name" value="HATPase_C_sf"/>
</dbReference>
<dbReference type="OrthoDB" id="9797097at2"/>
<feature type="domain" description="PAC" evidence="9">
    <location>
        <begin position="993"/>
        <end position="1045"/>
    </location>
</feature>
<feature type="domain" description="PAS" evidence="8">
    <location>
        <begin position="128"/>
        <end position="198"/>
    </location>
</feature>
<evidence type="ECO:0000256" key="3">
    <source>
        <dbReference type="ARBA" id="ARBA00022553"/>
    </source>
</evidence>
<protein>
    <recommendedName>
        <fullName evidence="2">histidine kinase</fullName>
        <ecNumber evidence="2">2.7.13.3</ecNumber>
    </recommendedName>
</protein>
<dbReference type="CDD" id="cd00082">
    <property type="entry name" value="HisKA"/>
    <property type="match status" value="1"/>
</dbReference>
<dbReference type="InterPro" id="IPR011006">
    <property type="entry name" value="CheY-like_superfamily"/>
</dbReference>
<evidence type="ECO:0000256" key="4">
    <source>
        <dbReference type="PROSITE-ProRule" id="PRU00169"/>
    </source>
</evidence>
<feature type="domain" description="Response regulatory" evidence="7">
    <location>
        <begin position="1307"/>
        <end position="1426"/>
    </location>
</feature>
<dbReference type="PRINTS" id="PR00344">
    <property type="entry name" value="BCTRLSENSOR"/>
</dbReference>
<keyword evidence="11" id="KW-1185">Reference proteome</keyword>
<dbReference type="InterPro" id="IPR036097">
    <property type="entry name" value="HisK_dim/P_sf"/>
</dbReference>
<dbReference type="Gene3D" id="1.10.287.130">
    <property type="match status" value="1"/>
</dbReference>
<dbReference type="GO" id="GO:0000155">
    <property type="term" value="F:phosphorelay sensor kinase activity"/>
    <property type="evidence" value="ECO:0007669"/>
    <property type="project" value="InterPro"/>
</dbReference>
<dbReference type="InterPro" id="IPR003661">
    <property type="entry name" value="HisK_dim/P_dom"/>
</dbReference>
<evidence type="ECO:0000259" key="6">
    <source>
        <dbReference type="PROSITE" id="PS50109"/>
    </source>
</evidence>
<dbReference type="Pfam" id="PF13426">
    <property type="entry name" value="PAS_9"/>
    <property type="match status" value="4"/>
</dbReference>
<dbReference type="InterPro" id="IPR003594">
    <property type="entry name" value="HATPase_dom"/>
</dbReference>
<dbReference type="Gene3D" id="3.30.450.20">
    <property type="entry name" value="PAS domain"/>
    <property type="match status" value="6"/>
</dbReference>
<feature type="modified residue" description="4-aspartylphosphate" evidence="4">
    <location>
        <position position="1357"/>
    </location>
</feature>
<feature type="domain" description="Histidine kinase" evidence="6">
    <location>
        <begin position="1063"/>
        <end position="1284"/>
    </location>
</feature>
<dbReference type="InterPro" id="IPR001789">
    <property type="entry name" value="Sig_transdc_resp-reg_receiver"/>
</dbReference>
<evidence type="ECO:0000313" key="11">
    <source>
        <dbReference type="Proteomes" id="UP000294535"/>
    </source>
</evidence>
<dbReference type="Proteomes" id="UP000294535">
    <property type="component" value="Unassembled WGS sequence"/>
</dbReference>
<dbReference type="CDD" id="cd16922">
    <property type="entry name" value="HATPase_EvgS-ArcB-TorS-like"/>
    <property type="match status" value="1"/>
</dbReference>
<dbReference type="InterPro" id="IPR000700">
    <property type="entry name" value="PAS-assoc_C"/>
</dbReference>
<dbReference type="CDD" id="cd17546">
    <property type="entry name" value="REC_hyHK_CKI1_RcsC-like"/>
    <property type="match status" value="1"/>
</dbReference>
<dbReference type="EMBL" id="SNYF01000005">
    <property type="protein sequence ID" value="TDQ18760.1"/>
    <property type="molecule type" value="Genomic_DNA"/>
</dbReference>
<evidence type="ECO:0000259" key="8">
    <source>
        <dbReference type="PROSITE" id="PS50112"/>
    </source>
</evidence>
<comment type="catalytic activity">
    <reaction evidence="1">
        <text>ATP + protein L-histidine = ADP + protein N-phospho-L-histidine.</text>
        <dbReference type="EC" id="2.7.13.3"/>
    </reaction>
</comment>
<gene>
    <name evidence="10" type="ORF">DFQ04_0568</name>
</gene>
<dbReference type="InterPro" id="IPR000014">
    <property type="entry name" value="PAS"/>
</dbReference>
<dbReference type="SMART" id="SM00387">
    <property type="entry name" value="HATPase_c"/>
    <property type="match status" value="1"/>
</dbReference>
<dbReference type="InterPro" id="IPR035965">
    <property type="entry name" value="PAS-like_dom_sf"/>
</dbReference>
<dbReference type="SMART" id="SM00086">
    <property type="entry name" value="PAC"/>
    <property type="match status" value="3"/>
</dbReference>
<evidence type="ECO:0000256" key="5">
    <source>
        <dbReference type="SAM" id="Coils"/>
    </source>
</evidence>
<dbReference type="Pfam" id="PF08447">
    <property type="entry name" value="PAS_3"/>
    <property type="match status" value="2"/>
</dbReference>
<dbReference type="Pfam" id="PF00072">
    <property type="entry name" value="Response_reg"/>
    <property type="match status" value="1"/>
</dbReference>
<evidence type="ECO:0000256" key="1">
    <source>
        <dbReference type="ARBA" id="ARBA00000085"/>
    </source>
</evidence>
<dbReference type="FunFam" id="3.30.565.10:FF:000010">
    <property type="entry name" value="Sensor histidine kinase RcsC"/>
    <property type="match status" value="1"/>
</dbReference>
<evidence type="ECO:0000259" key="9">
    <source>
        <dbReference type="PROSITE" id="PS50113"/>
    </source>
</evidence>
<dbReference type="SMART" id="SM00091">
    <property type="entry name" value="PAS"/>
    <property type="match status" value="6"/>
</dbReference>
<dbReference type="PROSITE" id="PS50109">
    <property type="entry name" value="HIS_KIN"/>
    <property type="match status" value="1"/>
</dbReference>
<dbReference type="PROSITE" id="PS50112">
    <property type="entry name" value="PAS"/>
    <property type="match status" value="3"/>
</dbReference>
<dbReference type="Pfam" id="PF02518">
    <property type="entry name" value="HATPase_c"/>
    <property type="match status" value="1"/>
</dbReference>
<dbReference type="EC" id="2.7.13.3" evidence="2"/>
<dbReference type="RefSeq" id="WP_133552458.1">
    <property type="nucleotide sequence ID" value="NZ_SNYF01000005.1"/>
</dbReference>
<keyword evidence="5" id="KW-0175">Coiled coil</keyword>
<sequence length="1426" mass="163725">MSQFLQFDISDFLNELQEPLLMMDGSEILYLNDFWKSNFQVPNDDWKQFFEGKFLQEDLAVFFESGKIPSSKPIIGLKNSENQIKEFQWSFTPLHSSYSSRFLVAKGVLVERENSNFETKSYPLEQDKLAFFESILNNGHDLIAILDSKGQYKFISDSVSEKLGFYPEQVLGRNYQELIQKGVLELVKGNFKDVLASTKEVPIDFWVNLPTGKRIYLESFAKNLLSHPVIQGVIFSSRDITTFIETQNSLKRRFELENLITLISTQLINSNFLDLEEQFEEALTRVGDYFGASSASISIINKESKDLEVLSSWTSEGKESISPSFGPKYFSLLNSLKKDFEKSKVKLVRNPDLKTNSELKPLEYIFIPMVSDGELAGIVQFDLGKQSFSLVEKELQILRQLGDIFIGAYLASLMTRKLERNENLLVSTENLSKSGSWRYSEAKNIFYFSEGFSKLLGLGKEVTCMDFTSLIFKIDKEFRQEFISNLKRASEEQCRTKGEISITDESAETRFLSYEIQGNKEPYSKGVEVFGFCTDISEKRKADNYLKLQSQILAQVVDPILVTNNSLEIIYLNEAAVQLCCPETARDFDGNIEELINFNWEKGEDLTSYIQDLKVGEVWKKEKFIETAHTKFSPYEISVQAIHAEGTDKAGYSLILRGLTEKYKTEVLAQRARHIVENSPAVLFRVDPERNYEINYISQNISQFGYSAEELIEKRTSFLDLVFQEDIDKILKEIESQKATNPTLAFSGEYRIIKADGSLIWVEDKTKVVFNEETETFLHEGLFQDISDRKNLEEIQSVKDRQYRILASNIPDTNIFLVDSDRRYALAEGTNFEKWGLKREDFEGKLIEELQLTHYKELSEILDRVFQNREIVESEFFFKNRNYKRIIRPIVENDKVVFALSIVSDIHEEFQAKLDLKQSEEKYRRLVEESTEIIFSLTETYMLHYVSPNVKQFLGYDSAEVIGKSIFDFIHLDDLGIFQIMLSETENLLATKQYLEFRLRHKNGEYRVFNSNGKMIEDKDGIHRYYTGVARDISKLKEAQNELLIAKEKAEQASLIKSQFLSVMSHEIRTPMNAVIGLAHFLMEENPRPDQLENLKTLQFSAENLMALINDILDYNKIDSGKVELEKVPFDIRNLVHRIIHSHSFLANEKGLKISCLVDEAIPELLIGDSLRLGQVLNNLVSNAIKFTEKGHVRISLSREFTLRGETEIKFEFEDTGIGIPEAKRKTIFEAFTQASSSTSRKYGGTGLGLAIVKRLVELFGGEIIVKPRIGGGSIFEFSLLFEFVTEEKAKEDKFQELNKRSLENASILVAEDNSVNQILIKKFLTKWNIGNLVMASDGREALDAFSKGDFDLVLLDLQMPDIDGFEVAFNIRQNPDPKKRNMPILALTAASFNEVKDEMIRTGINDFIPKPFTPEGLYEKIIKYL</sequence>
<feature type="domain" description="PAS" evidence="8">
    <location>
        <begin position="668"/>
        <end position="735"/>
    </location>
</feature>
<dbReference type="SUPFAM" id="SSF52172">
    <property type="entry name" value="CheY-like"/>
    <property type="match status" value="1"/>
</dbReference>
<dbReference type="SUPFAM" id="SSF55781">
    <property type="entry name" value="GAF domain-like"/>
    <property type="match status" value="1"/>
</dbReference>
<evidence type="ECO:0000256" key="2">
    <source>
        <dbReference type="ARBA" id="ARBA00012438"/>
    </source>
</evidence>
<dbReference type="PANTHER" id="PTHR45339:SF5">
    <property type="entry name" value="HISTIDINE KINASE"/>
    <property type="match status" value="1"/>
</dbReference>
<dbReference type="SUPFAM" id="SSF47384">
    <property type="entry name" value="Homodimeric domain of signal transducing histidine kinase"/>
    <property type="match status" value="1"/>
</dbReference>
<dbReference type="CDD" id="cd00130">
    <property type="entry name" value="PAS"/>
    <property type="match status" value="3"/>
</dbReference>
<accession>A0A4R6T6Z7</accession>
<proteinExistence type="predicted"/>
<dbReference type="SUPFAM" id="SSF55785">
    <property type="entry name" value="PYP-like sensor domain (PAS domain)"/>
    <property type="match status" value="4"/>
</dbReference>
<evidence type="ECO:0000313" key="10">
    <source>
        <dbReference type="EMBL" id="TDQ18760.1"/>
    </source>
</evidence>
<dbReference type="SUPFAM" id="SSF55874">
    <property type="entry name" value="ATPase domain of HSP90 chaperone/DNA topoisomerase II/histidine kinase"/>
    <property type="match status" value="1"/>
</dbReference>
<feature type="domain" description="PAS" evidence="8">
    <location>
        <begin position="919"/>
        <end position="974"/>
    </location>
</feature>
<dbReference type="NCBIfam" id="TIGR00229">
    <property type="entry name" value="sensory_box"/>
    <property type="match status" value="3"/>
</dbReference>
<dbReference type="Gene3D" id="3.40.50.2300">
    <property type="match status" value="1"/>
</dbReference>
<keyword evidence="3 4" id="KW-0597">Phosphoprotein</keyword>
<evidence type="ECO:0000259" key="7">
    <source>
        <dbReference type="PROSITE" id="PS50110"/>
    </source>
</evidence>
<feature type="domain" description="PAC" evidence="9">
    <location>
        <begin position="746"/>
        <end position="798"/>
    </location>
</feature>
<dbReference type="Gene3D" id="3.30.565.10">
    <property type="entry name" value="Histidine kinase-like ATPase, C-terminal domain"/>
    <property type="match status" value="1"/>
</dbReference>
<dbReference type="InterPro" id="IPR004358">
    <property type="entry name" value="Sig_transdc_His_kin-like_C"/>
</dbReference>
<feature type="coiled-coil region" evidence="5">
    <location>
        <begin position="1029"/>
        <end position="1056"/>
    </location>
</feature>
<dbReference type="PANTHER" id="PTHR45339">
    <property type="entry name" value="HYBRID SIGNAL TRANSDUCTION HISTIDINE KINASE J"/>
    <property type="match status" value="1"/>
</dbReference>
<dbReference type="InterPro" id="IPR005467">
    <property type="entry name" value="His_kinase_dom"/>
</dbReference>
<dbReference type="InterPro" id="IPR001610">
    <property type="entry name" value="PAC"/>
</dbReference>
<dbReference type="Gene3D" id="3.30.450.40">
    <property type="match status" value="1"/>
</dbReference>
<dbReference type="SMART" id="SM00448">
    <property type="entry name" value="REC"/>
    <property type="match status" value="1"/>
</dbReference>
<dbReference type="InterPro" id="IPR013655">
    <property type="entry name" value="PAS_fold_3"/>
</dbReference>
<dbReference type="SMART" id="SM00388">
    <property type="entry name" value="HisKA"/>
    <property type="match status" value="1"/>
</dbReference>
<organism evidence="10 11">
    <name type="scientific">Algoriphagus boseongensis</name>
    <dbReference type="NCBI Taxonomy" id="1442587"/>
    <lineage>
        <taxon>Bacteria</taxon>
        <taxon>Pseudomonadati</taxon>
        <taxon>Bacteroidota</taxon>
        <taxon>Cytophagia</taxon>
        <taxon>Cytophagales</taxon>
        <taxon>Cyclobacteriaceae</taxon>
        <taxon>Algoriphagus</taxon>
    </lineage>
</organism>
<name>A0A4R6T6Z7_9BACT</name>
<dbReference type="PROSITE" id="PS50110">
    <property type="entry name" value="RESPONSE_REGULATORY"/>
    <property type="match status" value="1"/>
</dbReference>
<dbReference type="InterPro" id="IPR029016">
    <property type="entry name" value="GAF-like_dom_sf"/>
</dbReference>
<dbReference type="Pfam" id="PF00512">
    <property type="entry name" value="HisKA"/>
    <property type="match status" value="1"/>
</dbReference>
<reference evidence="10 11" key="1">
    <citation type="submission" date="2019-03" db="EMBL/GenBank/DDBJ databases">
        <title>Genomic Encyclopedia of Type Strains, Phase III (KMG-III): the genomes of soil and plant-associated and newly described type strains.</title>
        <authorList>
            <person name="Whitman W."/>
        </authorList>
    </citation>
    <scope>NUCLEOTIDE SEQUENCE [LARGE SCALE GENOMIC DNA]</scope>
    <source>
        <strain evidence="10 11">CECT 8446</strain>
    </source>
</reference>